<keyword evidence="3 9" id="KW-0812">Transmembrane</keyword>
<evidence type="ECO:0000256" key="9">
    <source>
        <dbReference type="RuleBase" id="RU000688"/>
    </source>
</evidence>
<keyword evidence="2" id="KW-1003">Cell membrane</keyword>
<dbReference type="Proteomes" id="UP000728185">
    <property type="component" value="Unassembled WGS sequence"/>
</dbReference>
<dbReference type="SMART" id="SM01381">
    <property type="entry name" value="7TM_GPCR_Srsx"/>
    <property type="match status" value="1"/>
</dbReference>
<dbReference type="GO" id="GO:0071880">
    <property type="term" value="P:adenylate cyclase-activating adrenergic receptor signaling pathway"/>
    <property type="evidence" value="ECO:0007669"/>
    <property type="project" value="TreeGrafter"/>
</dbReference>
<comment type="subcellular location">
    <subcellularLocation>
        <location evidence="1">Cell membrane</location>
        <topology evidence="1">Multi-pass membrane protein</topology>
    </subcellularLocation>
</comment>
<evidence type="ECO:0000256" key="5">
    <source>
        <dbReference type="ARBA" id="ARBA00023040"/>
    </source>
</evidence>
<dbReference type="PRINTS" id="PR01102">
    <property type="entry name" value="5HT6RECEPTR"/>
</dbReference>
<keyword evidence="8 9" id="KW-0807">Transducer</keyword>
<dbReference type="PANTHER" id="PTHR24248">
    <property type="entry name" value="ADRENERGIC RECEPTOR-RELATED G-PROTEIN COUPLED RECEPTOR"/>
    <property type="match status" value="1"/>
</dbReference>
<dbReference type="PANTHER" id="PTHR24248:SF66">
    <property type="entry name" value="OCTOPAMINE RECEPTOR BETA-3R"/>
    <property type="match status" value="1"/>
</dbReference>
<dbReference type="GO" id="GO:0004930">
    <property type="term" value="F:G protein-coupled receptor activity"/>
    <property type="evidence" value="ECO:0007669"/>
    <property type="project" value="UniProtKB-KW"/>
</dbReference>
<dbReference type="EMBL" id="LUCM01001268">
    <property type="protein sequence ID" value="KAA0199183.1"/>
    <property type="molecule type" value="Genomic_DNA"/>
</dbReference>
<dbReference type="PROSITE" id="PS00237">
    <property type="entry name" value="G_PROTEIN_RECEP_F1_1"/>
    <property type="match status" value="1"/>
</dbReference>
<evidence type="ECO:0000256" key="4">
    <source>
        <dbReference type="ARBA" id="ARBA00022989"/>
    </source>
</evidence>
<feature type="transmembrane region" description="Helical" evidence="10">
    <location>
        <begin position="329"/>
        <end position="350"/>
    </location>
</feature>
<dbReference type="PROSITE" id="PS50262">
    <property type="entry name" value="G_PROTEIN_RECEP_F1_2"/>
    <property type="match status" value="1"/>
</dbReference>
<feature type="transmembrane region" description="Helical" evidence="10">
    <location>
        <begin position="27"/>
        <end position="56"/>
    </location>
</feature>
<keyword evidence="4 10" id="KW-1133">Transmembrane helix</keyword>
<dbReference type="GO" id="GO:0005886">
    <property type="term" value="C:plasma membrane"/>
    <property type="evidence" value="ECO:0007669"/>
    <property type="project" value="UniProtKB-SubCell"/>
</dbReference>
<feature type="transmembrane region" description="Helical" evidence="10">
    <location>
        <begin position="150"/>
        <end position="173"/>
    </location>
</feature>
<evidence type="ECO:0000256" key="3">
    <source>
        <dbReference type="ARBA" id="ARBA00022692"/>
    </source>
</evidence>
<evidence type="ECO:0000259" key="11">
    <source>
        <dbReference type="PROSITE" id="PS50262"/>
    </source>
</evidence>
<evidence type="ECO:0000256" key="10">
    <source>
        <dbReference type="SAM" id="Phobius"/>
    </source>
</evidence>
<dbReference type="OrthoDB" id="5957871at2759"/>
<organism evidence="12 13">
    <name type="scientific">Fasciolopsis buskii</name>
    <dbReference type="NCBI Taxonomy" id="27845"/>
    <lineage>
        <taxon>Eukaryota</taxon>
        <taxon>Metazoa</taxon>
        <taxon>Spiralia</taxon>
        <taxon>Lophotrochozoa</taxon>
        <taxon>Platyhelminthes</taxon>
        <taxon>Trematoda</taxon>
        <taxon>Digenea</taxon>
        <taxon>Plagiorchiida</taxon>
        <taxon>Echinostomata</taxon>
        <taxon>Echinostomatoidea</taxon>
        <taxon>Fasciolidae</taxon>
        <taxon>Fasciolopsis</taxon>
    </lineage>
</organism>
<protein>
    <submittedName>
        <fullName evidence="12">Octopamine beta receptor 3</fullName>
    </submittedName>
</protein>
<proteinExistence type="inferred from homology"/>
<dbReference type="Gene3D" id="1.20.1070.10">
    <property type="entry name" value="Rhodopsin 7-helix transmembrane proteins"/>
    <property type="match status" value="1"/>
</dbReference>
<evidence type="ECO:0000256" key="1">
    <source>
        <dbReference type="ARBA" id="ARBA00004651"/>
    </source>
</evidence>
<feature type="transmembrane region" description="Helical" evidence="10">
    <location>
        <begin position="204"/>
        <end position="222"/>
    </location>
</feature>
<feature type="transmembrane region" description="Helical" evidence="10">
    <location>
        <begin position="113"/>
        <end position="138"/>
    </location>
</feature>
<dbReference type="Pfam" id="PF00001">
    <property type="entry name" value="7tm_1"/>
    <property type="match status" value="1"/>
</dbReference>
<evidence type="ECO:0000256" key="7">
    <source>
        <dbReference type="ARBA" id="ARBA00023170"/>
    </source>
</evidence>
<dbReference type="AlphaFoldDB" id="A0A8E0S4L3"/>
<evidence type="ECO:0000313" key="13">
    <source>
        <dbReference type="Proteomes" id="UP000728185"/>
    </source>
</evidence>
<reference evidence="12" key="1">
    <citation type="submission" date="2019-05" db="EMBL/GenBank/DDBJ databases">
        <title>Annotation for the trematode Fasciolopsis buski.</title>
        <authorList>
            <person name="Choi Y.-J."/>
        </authorList>
    </citation>
    <scope>NUCLEOTIDE SEQUENCE</scope>
    <source>
        <strain evidence="12">HT</strain>
        <tissue evidence="12">Whole worm</tissue>
    </source>
</reference>
<feature type="transmembrane region" description="Helical" evidence="10">
    <location>
        <begin position="370"/>
        <end position="388"/>
    </location>
</feature>
<sequence length="440" mass="49700">MDDDQHSIFLPIDGSGVSPTIHVAQRIAISVAKGVCFFGIIFTALFGNCLVLIAVAKFKRIRQVRTNIFLVSLALADFLVALLVMPFSAIMGLMHGRWIFGPIFCDIFNANDVLFSTASILHLCCISTERYIAVLSPLTYERKMTRSRIVVMLSVTWLLSILISYVPILSGIYTTKEHRNLMSNEVEICGFVVNPYYALISSSTSFWIPSIVMISIYIRIFVEARNQEKKIHFLRIQGKPHQSLQAKEMQPDQSCAKCQIEKLDLTTSTPTPDQEQAEELCSTGVQSINRGPYSELKISIRTMSNLLPAPSPGTADQMKICRENKAAKTLGIIMGAFLLCWLPFFLWYTITNVCGGNKRCQYPEIVGDVMFWVGYFNSTLNPIIYAFYNRTFRNAFKKILLCKRQFTSRSLVGDVGKFRRINQPYVHTNGLDISQQSSRP</sequence>
<name>A0A8E0S4L3_9TREM</name>
<gene>
    <name evidence="12" type="ORF">FBUS_05465</name>
</gene>
<dbReference type="GO" id="GO:0043410">
    <property type="term" value="P:positive regulation of MAPK cascade"/>
    <property type="evidence" value="ECO:0007669"/>
    <property type="project" value="TreeGrafter"/>
</dbReference>
<evidence type="ECO:0000313" key="12">
    <source>
        <dbReference type="EMBL" id="KAA0199183.1"/>
    </source>
</evidence>
<comment type="caution">
    <text evidence="12">The sequence shown here is derived from an EMBL/GenBank/DDBJ whole genome shotgun (WGS) entry which is preliminary data.</text>
</comment>
<dbReference type="SUPFAM" id="SSF81321">
    <property type="entry name" value="Family A G protein-coupled receptor-like"/>
    <property type="match status" value="1"/>
</dbReference>
<keyword evidence="6 10" id="KW-0472">Membrane</keyword>
<feature type="transmembrane region" description="Helical" evidence="10">
    <location>
        <begin position="68"/>
        <end position="93"/>
    </location>
</feature>
<dbReference type="InterPro" id="IPR017452">
    <property type="entry name" value="GPCR_Rhodpsn_7TM"/>
</dbReference>
<dbReference type="PRINTS" id="PR00237">
    <property type="entry name" value="GPCRRHODOPSN"/>
</dbReference>
<keyword evidence="13" id="KW-1185">Reference proteome</keyword>
<comment type="similarity">
    <text evidence="9">Belongs to the G-protein coupled receptor 1 family.</text>
</comment>
<dbReference type="InterPro" id="IPR000276">
    <property type="entry name" value="GPCR_Rhodpsn"/>
</dbReference>
<evidence type="ECO:0000256" key="2">
    <source>
        <dbReference type="ARBA" id="ARBA00022475"/>
    </source>
</evidence>
<keyword evidence="5 9" id="KW-0297">G-protein coupled receptor</keyword>
<accession>A0A8E0S4L3</accession>
<evidence type="ECO:0000256" key="6">
    <source>
        <dbReference type="ARBA" id="ARBA00023136"/>
    </source>
</evidence>
<evidence type="ECO:0000256" key="8">
    <source>
        <dbReference type="ARBA" id="ARBA00023224"/>
    </source>
</evidence>
<keyword evidence="7 9" id="KW-0675">Receptor</keyword>
<feature type="domain" description="G-protein coupled receptors family 1 profile" evidence="11">
    <location>
        <begin position="47"/>
        <end position="385"/>
    </location>
</feature>